<protein>
    <submittedName>
        <fullName evidence="3">Uncharacterized protein</fullName>
    </submittedName>
</protein>
<keyword evidence="4" id="KW-1185">Reference proteome</keyword>
<dbReference type="OrthoDB" id="548708at2759"/>
<proteinExistence type="predicted"/>
<feature type="region of interest" description="Disordered" evidence="2">
    <location>
        <begin position="372"/>
        <end position="397"/>
    </location>
</feature>
<feature type="region of interest" description="Disordered" evidence="2">
    <location>
        <begin position="60"/>
        <end position="93"/>
    </location>
</feature>
<keyword evidence="1" id="KW-0175">Coiled coil</keyword>
<comment type="caution">
    <text evidence="3">The sequence shown here is derived from an EMBL/GenBank/DDBJ whole genome shotgun (WGS) entry which is preliminary data.</text>
</comment>
<feature type="compositionally biased region" description="Low complexity" evidence="2">
    <location>
        <begin position="69"/>
        <end position="86"/>
    </location>
</feature>
<gene>
    <name evidence="3" type="ORF">HXX76_003282</name>
</gene>
<evidence type="ECO:0000256" key="2">
    <source>
        <dbReference type="SAM" id="MobiDB-lite"/>
    </source>
</evidence>
<evidence type="ECO:0000256" key="1">
    <source>
        <dbReference type="SAM" id="Coils"/>
    </source>
</evidence>
<evidence type="ECO:0000313" key="4">
    <source>
        <dbReference type="Proteomes" id="UP000650467"/>
    </source>
</evidence>
<reference evidence="3" key="1">
    <citation type="journal article" date="2020" name="bioRxiv">
        <title>Comparative genomics of Chlamydomonas.</title>
        <authorList>
            <person name="Craig R.J."/>
            <person name="Hasan A.R."/>
            <person name="Ness R.W."/>
            <person name="Keightley P.D."/>
        </authorList>
    </citation>
    <scope>NUCLEOTIDE SEQUENCE</scope>
    <source>
        <strain evidence="3">SAG 7.73</strain>
    </source>
</reference>
<organism evidence="3 4">
    <name type="scientific">Chlamydomonas incerta</name>
    <dbReference type="NCBI Taxonomy" id="51695"/>
    <lineage>
        <taxon>Eukaryota</taxon>
        <taxon>Viridiplantae</taxon>
        <taxon>Chlorophyta</taxon>
        <taxon>core chlorophytes</taxon>
        <taxon>Chlorophyceae</taxon>
        <taxon>CS clade</taxon>
        <taxon>Chlamydomonadales</taxon>
        <taxon>Chlamydomonadaceae</taxon>
        <taxon>Chlamydomonas</taxon>
    </lineage>
</organism>
<evidence type="ECO:0000313" key="3">
    <source>
        <dbReference type="EMBL" id="KAG2441664.1"/>
    </source>
</evidence>
<sequence length="397" mass="40509">MSSLEREVAEKQAAFAQLTAENEVLKRKEKVLEKVLSCRDEQLGMVAALEERCVTRPGWATTGGGASGANGASSSASGASSSASDSGGAGAGGGGGGAVVVHRSCFGSDAANNVVCGPAEAQEAFRSMRKEQVVPQYKAFLSEVSAALLHCTHPCCDSDNPVVQKVTAAVERMGHMLKHLVLLNSPLMRQLLSMNLETGQPAAPPPGHWDVVVSSLQLTPQQAADIAAVYDLYRGLITKVYDERRLILTALGHAPSPGGSGLGCSMDGSPAAFLQQLQADVLGGGGGGGGRPLVGGDAREGIERTGLAADMELIDRLAANMDKEHSARTLLCCFFFGKVLAPPQFAKVAVYSYPYFPDSLAVATAVAKAPGSGGGGGSGGVRAGVGGSGTGSLDGRP</sequence>
<dbReference type="EMBL" id="JAEHOC010000005">
    <property type="protein sequence ID" value="KAG2441664.1"/>
    <property type="molecule type" value="Genomic_DNA"/>
</dbReference>
<accession>A0A835TJK3</accession>
<name>A0A835TJK3_CHLIN</name>
<dbReference type="AlphaFoldDB" id="A0A835TJK3"/>
<feature type="coiled-coil region" evidence="1">
    <location>
        <begin position="1"/>
        <end position="35"/>
    </location>
</feature>
<dbReference type="Proteomes" id="UP000650467">
    <property type="component" value="Unassembled WGS sequence"/>
</dbReference>